<organism evidence="1 2">
    <name type="scientific">Caerostris extrusa</name>
    <name type="common">Bark spider</name>
    <name type="synonym">Caerostris bankana</name>
    <dbReference type="NCBI Taxonomy" id="172846"/>
    <lineage>
        <taxon>Eukaryota</taxon>
        <taxon>Metazoa</taxon>
        <taxon>Ecdysozoa</taxon>
        <taxon>Arthropoda</taxon>
        <taxon>Chelicerata</taxon>
        <taxon>Arachnida</taxon>
        <taxon>Araneae</taxon>
        <taxon>Araneomorphae</taxon>
        <taxon>Entelegynae</taxon>
        <taxon>Araneoidea</taxon>
        <taxon>Araneidae</taxon>
        <taxon>Caerostris</taxon>
    </lineage>
</organism>
<evidence type="ECO:0000313" key="2">
    <source>
        <dbReference type="Proteomes" id="UP001054945"/>
    </source>
</evidence>
<dbReference type="AlphaFoldDB" id="A0AAV4Y0N6"/>
<name>A0AAV4Y0N6_CAEEX</name>
<proteinExistence type="predicted"/>
<evidence type="ECO:0000313" key="1">
    <source>
        <dbReference type="EMBL" id="GIY99540.1"/>
    </source>
</evidence>
<sequence>MDELRNRRVMFKSKGKVLPSLYHRHFLRIFVRHSLGPKFSIEARTLCDHVPSGNFIVFRRVRIPWSDLFENAEQELQTIHH</sequence>
<dbReference type="Proteomes" id="UP001054945">
    <property type="component" value="Unassembled WGS sequence"/>
</dbReference>
<reference evidence="1 2" key="1">
    <citation type="submission" date="2021-06" db="EMBL/GenBank/DDBJ databases">
        <title>Caerostris extrusa draft genome.</title>
        <authorList>
            <person name="Kono N."/>
            <person name="Arakawa K."/>
        </authorList>
    </citation>
    <scope>NUCLEOTIDE SEQUENCE [LARGE SCALE GENOMIC DNA]</scope>
</reference>
<dbReference type="EMBL" id="BPLR01018429">
    <property type="protein sequence ID" value="GIY99540.1"/>
    <property type="molecule type" value="Genomic_DNA"/>
</dbReference>
<protein>
    <submittedName>
        <fullName evidence="1">Uncharacterized protein</fullName>
    </submittedName>
</protein>
<keyword evidence="2" id="KW-1185">Reference proteome</keyword>
<accession>A0AAV4Y0N6</accession>
<gene>
    <name evidence="1" type="ORF">CEXT_705061</name>
</gene>
<comment type="caution">
    <text evidence="1">The sequence shown here is derived from an EMBL/GenBank/DDBJ whole genome shotgun (WGS) entry which is preliminary data.</text>
</comment>